<dbReference type="GO" id="GO:0005634">
    <property type="term" value="C:nucleus"/>
    <property type="evidence" value="ECO:0007669"/>
    <property type="project" value="TreeGrafter"/>
</dbReference>
<sequence>MEDEIGPILCECCEKLNYVKISKRIQCSDNDSDLFSKMDDSSSDDEKEEKDKATLAYNKFARQPTSKEKILRVMKWVETHSHSFEIAELLHFYMKSMLKNKTIIQFQMYGIGELILERPSHQLNFAFNILKRFKRKFPEITVTCQEPILVKEEIEYLQSKNVKIIKTSKFSSKHFLNASKSAAANIISEPAFICYMIHGTHEMYEEFLEAHWKPELLSRCIIIGNNPKYWTAKNEDVKSPFKITTYAKLCDSKPVKFFDDYLEEVIFYGLHVYSITKENAEIAINELS</sequence>
<organism evidence="3 4">
    <name type="scientific">Panagrolaimus davidi</name>
    <dbReference type="NCBI Taxonomy" id="227884"/>
    <lineage>
        <taxon>Eukaryota</taxon>
        <taxon>Metazoa</taxon>
        <taxon>Ecdysozoa</taxon>
        <taxon>Nematoda</taxon>
        <taxon>Chromadorea</taxon>
        <taxon>Rhabditida</taxon>
        <taxon>Tylenchina</taxon>
        <taxon>Panagrolaimomorpha</taxon>
        <taxon>Panagrolaimoidea</taxon>
        <taxon>Panagrolaimidae</taxon>
        <taxon>Panagrolaimus</taxon>
    </lineage>
</organism>
<keyword evidence="3" id="KW-1185">Reference proteome</keyword>
<reference evidence="4" key="1">
    <citation type="submission" date="2022-11" db="UniProtKB">
        <authorList>
            <consortium name="WormBaseParasite"/>
        </authorList>
    </citation>
    <scope>IDENTIFICATION</scope>
</reference>
<dbReference type="WBParaSite" id="PDA_v2.g20468.t1">
    <property type="protein sequence ID" value="PDA_v2.g20468.t1"/>
    <property type="gene ID" value="PDA_v2.g20468"/>
</dbReference>
<dbReference type="GO" id="GO:0005737">
    <property type="term" value="C:cytoplasm"/>
    <property type="evidence" value="ECO:0007669"/>
    <property type="project" value="TreeGrafter"/>
</dbReference>
<dbReference type="Pfam" id="PF07985">
    <property type="entry name" value="SRR1"/>
    <property type="match status" value="1"/>
</dbReference>
<evidence type="ECO:0000259" key="2">
    <source>
        <dbReference type="Pfam" id="PF07985"/>
    </source>
</evidence>
<dbReference type="InterPro" id="IPR040044">
    <property type="entry name" value="SRR1L"/>
</dbReference>
<feature type="domain" description="SRR1-like" evidence="2">
    <location>
        <begin position="98"/>
        <end position="253"/>
    </location>
</feature>
<dbReference type="PANTHER" id="PTHR28626:SF3">
    <property type="entry name" value="SRR1-LIKE PROTEIN"/>
    <property type="match status" value="1"/>
</dbReference>
<evidence type="ECO:0000313" key="4">
    <source>
        <dbReference type="WBParaSite" id="PDA_v2.g20468.t1"/>
    </source>
</evidence>
<dbReference type="AlphaFoldDB" id="A0A914Q005"/>
<dbReference type="PANTHER" id="PTHR28626">
    <property type="entry name" value="SRR1-LIKE PROTEIN"/>
    <property type="match status" value="1"/>
</dbReference>
<name>A0A914Q005_9BILA</name>
<accession>A0A914Q005</accession>
<dbReference type="InterPro" id="IPR012942">
    <property type="entry name" value="SRR1-like"/>
</dbReference>
<proteinExistence type="inferred from homology"/>
<protein>
    <submittedName>
        <fullName evidence="4">SRR1-like domain-containing protein</fullName>
    </submittedName>
</protein>
<evidence type="ECO:0000313" key="3">
    <source>
        <dbReference type="Proteomes" id="UP000887578"/>
    </source>
</evidence>
<dbReference type="Proteomes" id="UP000887578">
    <property type="component" value="Unplaced"/>
</dbReference>
<comment type="similarity">
    <text evidence="1">Belongs to the SRR1 family.</text>
</comment>
<evidence type="ECO:0000256" key="1">
    <source>
        <dbReference type="ARBA" id="ARBA00009856"/>
    </source>
</evidence>